<gene>
    <name evidence="3" type="ORF">ACFFPJ_14390</name>
</gene>
<evidence type="ECO:0000259" key="2">
    <source>
        <dbReference type="Pfam" id="PF13401"/>
    </source>
</evidence>
<dbReference type="Gene3D" id="1.25.40.10">
    <property type="entry name" value="Tetratricopeptide repeat domain"/>
    <property type="match status" value="1"/>
</dbReference>
<keyword evidence="4" id="KW-1185">Reference proteome</keyword>
<proteinExistence type="predicted"/>
<dbReference type="EMBL" id="JBHMBE010000004">
    <property type="protein sequence ID" value="MFB9646986.1"/>
    <property type="molecule type" value="Genomic_DNA"/>
</dbReference>
<dbReference type="InterPro" id="IPR027417">
    <property type="entry name" value="P-loop_NTPase"/>
</dbReference>
<dbReference type="PRINTS" id="PR00364">
    <property type="entry name" value="DISEASERSIST"/>
</dbReference>
<name>A0ABV5T4Y0_9MICO</name>
<dbReference type="PANTHER" id="PTHR47691:SF3">
    <property type="entry name" value="HTH-TYPE TRANSCRIPTIONAL REGULATOR RV0890C-RELATED"/>
    <property type="match status" value="1"/>
</dbReference>
<dbReference type="InterPro" id="IPR025139">
    <property type="entry name" value="DUF4062"/>
</dbReference>
<organism evidence="3 4">
    <name type="scientific">Microbacterium terregens</name>
    <dbReference type="NCBI Taxonomy" id="69363"/>
    <lineage>
        <taxon>Bacteria</taxon>
        <taxon>Bacillati</taxon>
        <taxon>Actinomycetota</taxon>
        <taxon>Actinomycetes</taxon>
        <taxon>Micrococcales</taxon>
        <taxon>Microbacteriaceae</taxon>
        <taxon>Microbacterium</taxon>
    </lineage>
</organism>
<sequence length="886" mass="97131">MRRHPGDAREVAVMERASAPVIRTPDQRLRVFVSSTLKELEPERRAVRAAIERLRLAPVMFELGARPHPPRQLYRAYLQQSDVFVGVYWQQYGWIAPGEEVSGLEDEYVLAPREMPRLIYVKQPAEREARLAELMERVRSDDTASYTPFSTAEELAELVTADLATLLAERFDTSRGASAHSADAIPAGYLPAPYSNAIGRERDLATLLAWVRDDARRLVTLVGPGGIGKSRLAIEVAHNAGERFDRVTFVSLAQVRDPDEVLGAIARALGVRDSGDAPLSEQLGIARAGRRDLIVLDNFEQLVAAAADVVALLTDLPGATFLVTSRVRLRVRGEQVFDVEPLGLPAEPSQTSTRVILEAPAVMLFRDRARAADPRFDVTDDNAEAVARICRALEGVPLAIELAAARIRVLTPAAMLQRLDRMLSLLVTAARDVPERQRTIQATVQWSIDLLSSDARALFERLGVFSGTFSLDAVEAVTAGEPWVTDLLDTLLELVDGSLLRQRDEHALPLFSMLVPVREIAAARFELDPDAATVRRAHAEYYARLATHTELRLRGATQSAAVDRLEAERDDLRAGCRHLIAVGEADVVADVVWRLFLYWWIRNLLPEVKAWMEAVLESGQELSPRSRAIALAFSSWVAIWQPDSQISTERMEHAIALFRADGDEFSVGLALSIASLTYMSATPADLALAEQRQRSALASDAVRHDATFHSLFESVLGRILHFRGDDAGAVECFERARKLAEGAGDEFAERIALNQIGWARIAAGEPQPALFTRALELSLRLRNEDGDAYALEGLAGSAAVVGDVERAGVLLGAAEAVRARTGLREQRSYVTYQAFVDAVLATDRSAEFEAARVVGRRMPRQAVLEIALAPEKGVVATGASSTSEGP</sequence>
<dbReference type="RefSeq" id="WP_344714875.1">
    <property type="nucleotide sequence ID" value="NZ_BAAAWH010000001.1"/>
</dbReference>
<dbReference type="Pfam" id="PF13271">
    <property type="entry name" value="DUF4062"/>
    <property type="match status" value="1"/>
</dbReference>
<reference evidence="3 4" key="1">
    <citation type="submission" date="2024-09" db="EMBL/GenBank/DDBJ databases">
        <authorList>
            <person name="Sun Q."/>
            <person name="Mori K."/>
        </authorList>
    </citation>
    <scope>NUCLEOTIDE SEQUENCE [LARGE SCALE GENOMIC DNA]</scope>
    <source>
        <strain evidence="3 4">JCM 1342</strain>
    </source>
</reference>
<comment type="caution">
    <text evidence="3">The sequence shown here is derived from an EMBL/GenBank/DDBJ whole genome shotgun (WGS) entry which is preliminary data.</text>
</comment>
<evidence type="ECO:0000259" key="1">
    <source>
        <dbReference type="Pfam" id="PF13271"/>
    </source>
</evidence>
<accession>A0ABV5T4Y0</accession>
<feature type="domain" description="ORC1/DEAH AAA+ ATPase" evidence="2">
    <location>
        <begin position="215"/>
        <end position="316"/>
    </location>
</feature>
<dbReference type="PANTHER" id="PTHR47691">
    <property type="entry name" value="REGULATOR-RELATED"/>
    <property type="match status" value="1"/>
</dbReference>
<protein>
    <submittedName>
        <fullName evidence="3">DUF4062 domain-containing protein</fullName>
    </submittedName>
</protein>
<evidence type="ECO:0000313" key="3">
    <source>
        <dbReference type="EMBL" id="MFB9646986.1"/>
    </source>
</evidence>
<dbReference type="SUPFAM" id="SSF48452">
    <property type="entry name" value="TPR-like"/>
    <property type="match status" value="1"/>
</dbReference>
<evidence type="ECO:0000313" key="4">
    <source>
        <dbReference type="Proteomes" id="UP001589611"/>
    </source>
</evidence>
<feature type="domain" description="DUF4062" evidence="1">
    <location>
        <begin position="30"/>
        <end position="110"/>
    </location>
</feature>
<dbReference type="SUPFAM" id="SSF52540">
    <property type="entry name" value="P-loop containing nucleoside triphosphate hydrolases"/>
    <property type="match status" value="1"/>
</dbReference>
<dbReference type="Gene3D" id="3.40.50.300">
    <property type="entry name" value="P-loop containing nucleotide triphosphate hydrolases"/>
    <property type="match status" value="1"/>
</dbReference>
<dbReference type="InterPro" id="IPR049945">
    <property type="entry name" value="AAA_22"/>
</dbReference>
<dbReference type="Proteomes" id="UP001589611">
    <property type="component" value="Unassembled WGS sequence"/>
</dbReference>
<dbReference type="InterPro" id="IPR011990">
    <property type="entry name" value="TPR-like_helical_dom_sf"/>
</dbReference>
<dbReference type="Pfam" id="PF13401">
    <property type="entry name" value="AAA_22"/>
    <property type="match status" value="1"/>
</dbReference>